<dbReference type="Proteomes" id="UP000232883">
    <property type="component" value="Chromosome"/>
</dbReference>
<dbReference type="PIRSF" id="PIRSF000390">
    <property type="entry name" value="PLP_StrS"/>
    <property type="match status" value="1"/>
</dbReference>
<dbReference type="SUPFAM" id="SSF53383">
    <property type="entry name" value="PLP-dependent transferases"/>
    <property type="match status" value="1"/>
</dbReference>
<evidence type="ECO:0000313" key="6">
    <source>
        <dbReference type="EMBL" id="AUD02691.1"/>
    </source>
</evidence>
<dbReference type="KEGG" id="spir:CWM47_13095"/>
<keyword evidence="1 4" id="KW-0663">Pyridoxal phosphate</keyword>
<dbReference type="PANTHER" id="PTHR30244:SF36">
    <property type="entry name" value="3-OXO-GLUCOSE-6-PHOSPHATE:GLUTAMATE AMINOTRANSFERASE"/>
    <property type="match status" value="1"/>
</dbReference>
<dbReference type="Gene3D" id="3.40.640.10">
    <property type="entry name" value="Type I PLP-dependent aspartate aminotransferase-like (Major domain)"/>
    <property type="match status" value="1"/>
</dbReference>
<feature type="active site" description="Proton acceptor" evidence="3">
    <location>
        <position position="190"/>
    </location>
</feature>
<protein>
    <submittedName>
        <fullName evidence="6">Aminotransferase</fullName>
    </submittedName>
</protein>
<dbReference type="GO" id="GO:0030170">
    <property type="term" value="F:pyridoxal phosphate binding"/>
    <property type="evidence" value="ECO:0007669"/>
    <property type="project" value="TreeGrafter"/>
</dbReference>
<dbReference type="InterPro" id="IPR000653">
    <property type="entry name" value="DegT/StrS_aminotransferase"/>
</dbReference>
<keyword evidence="6" id="KW-0032">Aminotransferase</keyword>
<keyword evidence="7" id="KW-1185">Reference proteome</keyword>
<proteinExistence type="inferred from homology"/>
<dbReference type="CDD" id="cd00616">
    <property type="entry name" value="AHBA_syn"/>
    <property type="match status" value="1"/>
</dbReference>
<dbReference type="RefSeq" id="WP_100988408.1">
    <property type="nucleotide sequence ID" value="NZ_CP025096.1"/>
</dbReference>
<accession>A0A2K8YYI8</accession>
<evidence type="ECO:0000256" key="2">
    <source>
        <dbReference type="ARBA" id="ARBA00037999"/>
    </source>
</evidence>
<evidence type="ECO:0000313" key="7">
    <source>
        <dbReference type="Proteomes" id="UP000232883"/>
    </source>
</evidence>
<dbReference type="OrthoDB" id="9804264at2"/>
<keyword evidence="6" id="KW-0808">Transferase</keyword>
<evidence type="ECO:0000256" key="4">
    <source>
        <dbReference type="PIRSR" id="PIRSR000390-2"/>
    </source>
</evidence>
<dbReference type="Gene3D" id="3.90.1150.10">
    <property type="entry name" value="Aspartate Aminotransferase, domain 1"/>
    <property type="match status" value="1"/>
</dbReference>
<dbReference type="EMBL" id="CP025096">
    <property type="protein sequence ID" value="AUD02691.1"/>
    <property type="molecule type" value="Genomic_DNA"/>
</dbReference>
<dbReference type="Pfam" id="PF01041">
    <property type="entry name" value="DegT_DnrJ_EryC1"/>
    <property type="match status" value="1"/>
</dbReference>
<evidence type="ECO:0000256" key="1">
    <source>
        <dbReference type="ARBA" id="ARBA00022898"/>
    </source>
</evidence>
<sequence>MIPFLDLKQLNEPHQPAIKQSIERVLASGWYILGREVETFERQFAAYCQTRHCIGVANGLDALTLVLKAWDFPANSEAIVASNAYIASVLSITHAGLIPIFVEPDPQTYLLDPARIEAVITSRTKAILPVHLYGRCCAMEPINTLAKRYHLKVLEDAAQAHGAIYSSKEYGHRRAGNLADAAGWSFYPSKNLGALGDAGAITTNDDALAEKLRALRNYGSTHKYVNEYIGQNSRLDELQAAVLSAKLPLLDKENARRRELAKRYLTGIQHPDITLPLADQPDHDAWHLFVIQHPQRDDFRNYLRERGIGTDIHYPIPPHHQHAYAEFAHLSLPIAEQLQQTVISLPLNPTLTDAEVTYIIETINLKRERAKE</sequence>
<comment type="similarity">
    <text evidence="2 5">Belongs to the DegT/DnrJ/EryC1 family.</text>
</comment>
<evidence type="ECO:0000256" key="5">
    <source>
        <dbReference type="RuleBase" id="RU004508"/>
    </source>
</evidence>
<dbReference type="GO" id="GO:0008483">
    <property type="term" value="F:transaminase activity"/>
    <property type="evidence" value="ECO:0007669"/>
    <property type="project" value="UniProtKB-KW"/>
</dbReference>
<dbReference type="InterPro" id="IPR015422">
    <property type="entry name" value="PyrdxlP-dep_Trfase_small"/>
</dbReference>
<feature type="modified residue" description="N6-(pyridoxal phosphate)lysine" evidence="4">
    <location>
        <position position="190"/>
    </location>
</feature>
<dbReference type="PANTHER" id="PTHR30244">
    <property type="entry name" value="TRANSAMINASE"/>
    <property type="match status" value="1"/>
</dbReference>
<name>A0A2K8YYI8_9BACT</name>
<gene>
    <name evidence="6" type="ORF">CWM47_13095</name>
</gene>
<dbReference type="InterPro" id="IPR015424">
    <property type="entry name" value="PyrdxlP-dep_Trfase"/>
</dbReference>
<reference evidence="6 7" key="1">
    <citation type="submission" date="2017-11" db="EMBL/GenBank/DDBJ databases">
        <title>Taxonomic description and genome sequences of Spirosoma HA7 sp. nov., isolated from pollen microhabitat of Corylus avellana.</title>
        <authorList>
            <person name="Ambika Manirajan B."/>
            <person name="Suarez C."/>
            <person name="Ratering S."/>
            <person name="Geissler-Plaum R."/>
            <person name="Cardinale M."/>
            <person name="Sylvia S."/>
        </authorList>
    </citation>
    <scope>NUCLEOTIDE SEQUENCE [LARGE SCALE GENOMIC DNA]</scope>
    <source>
        <strain evidence="6 7">HA7</strain>
    </source>
</reference>
<dbReference type="InterPro" id="IPR015421">
    <property type="entry name" value="PyrdxlP-dep_Trfase_major"/>
</dbReference>
<dbReference type="AlphaFoldDB" id="A0A2K8YYI8"/>
<dbReference type="GO" id="GO:0000271">
    <property type="term" value="P:polysaccharide biosynthetic process"/>
    <property type="evidence" value="ECO:0007669"/>
    <property type="project" value="TreeGrafter"/>
</dbReference>
<organism evidence="6 7">
    <name type="scientific">Spirosoma pollinicola</name>
    <dbReference type="NCBI Taxonomy" id="2057025"/>
    <lineage>
        <taxon>Bacteria</taxon>
        <taxon>Pseudomonadati</taxon>
        <taxon>Bacteroidota</taxon>
        <taxon>Cytophagia</taxon>
        <taxon>Cytophagales</taxon>
        <taxon>Cytophagaceae</taxon>
        <taxon>Spirosoma</taxon>
    </lineage>
</organism>
<evidence type="ECO:0000256" key="3">
    <source>
        <dbReference type="PIRSR" id="PIRSR000390-1"/>
    </source>
</evidence>